<dbReference type="Pfam" id="PF15908">
    <property type="entry name" value="HMMR_C"/>
    <property type="match status" value="1"/>
</dbReference>
<proteinExistence type="predicted"/>
<dbReference type="PANTHER" id="PTHR43941">
    <property type="entry name" value="STRUCTURAL MAINTENANCE OF CHROMOSOMES PROTEIN 2"/>
    <property type="match status" value="1"/>
</dbReference>
<feature type="coiled-coil region" evidence="4">
    <location>
        <begin position="647"/>
        <end position="785"/>
    </location>
</feature>
<feature type="coiled-coil region" evidence="4">
    <location>
        <begin position="951"/>
        <end position="992"/>
    </location>
</feature>
<dbReference type="InterPro" id="IPR010736">
    <property type="entry name" value="SHIPPO-rpt"/>
</dbReference>
<dbReference type="PANTHER" id="PTHR43941:SF1">
    <property type="entry name" value="STRUCTURAL MAINTENANCE OF CHROMOSOMES PROTEIN 2"/>
    <property type="match status" value="1"/>
</dbReference>
<evidence type="ECO:0000256" key="3">
    <source>
        <dbReference type="ARBA" id="ARBA00023212"/>
    </source>
</evidence>
<dbReference type="Proteomes" id="UP000694867">
    <property type="component" value="Unplaced"/>
</dbReference>
<dbReference type="RefSeq" id="XP_028967675.1">
    <property type="nucleotide sequence ID" value="XM_029111842.1"/>
</dbReference>
<feature type="coiled-coil region" evidence="4">
    <location>
        <begin position="567"/>
        <end position="615"/>
    </location>
</feature>
<feature type="region of interest" description="Disordered" evidence="5">
    <location>
        <begin position="1"/>
        <end position="76"/>
    </location>
</feature>
<dbReference type="AlphaFoldDB" id="A0AAJ7SGJ8"/>
<keyword evidence="2" id="KW-0963">Cytoplasm</keyword>
<feature type="compositionally biased region" description="Polar residues" evidence="5">
    <location>
        <begin position="1"/>
        <end position="18"/>
    </location>
</feature>
<evidence type="ECO:0000313" key="7">
    <source>
        <dbReference type="Proteomes" id="UP000694867"/>
    </source>
</evidence>
<dbReference type="SUPFAM" id="SSF57997">
    <property type="entry name" value="Tropomyosin"/>
    <property type="match status" value="1"/>
</dbReference>
<feature type="compositionally biased region" description="Low complexity" evidence="5">
    <location>
        <begin position="51"/>
        <end position="67"/>
    </location>
</feature>
<comment type="subcellular location">
    <subcellularLocation>
        <location evidence="1">Cytoplasm</location>
        <location evidence="1">Cytoskeleton</location>
        <location evidence="1">Spindle</location>
    </subcellularLocation>
</comment>
<feature type="domain" description="Hyaluronan-mediated motility receptor C-terminal" evidence="6">
    <location>
        <begin position="893"/>
        <end position="997"/>
    </location>
</feature>
<name>A0AAJ7SGJ8_9ACAR</name>
<dbReference type="GO" id="GO:0005819">
    <property type="term" value="C:spindle"/>
    <property type="evidence" value="ECO:0007669"/>
    <property type="project" value="UniProtKB-SubCell"/>
</dbReference>
<keyword evidence="7" id="KW-1185">Reference proteome</keyword>
<evidence type="ECO:0000259" key="6">
    <source>
        <dbReference type="Pfam" id="PF15908"/>
    </source>
</evidence>
<keyword evidence="3" id="KW-0206">Cytoskeleton</keyword>
<sequence length="1012" mass="115605">MFNKAPRQTSFHSNSQTPGPGAYNPKDPKKSASHALPFGKQPDRFKREDSSLSTGSNSTTSSVRSNSQQMRSGRIQERLRTFEVQIRERDQIISRLKMDKLAALSRYQVLVDAYKQLRRVSVQSIPSQKLPKDISHEIMRILQEEKQQSKDESRPSMCEKDIKDHMATFIVEMEQVDDPRLSALEKEKAALGAELEETKKRVEKLDEENQNLKKEVGESAYRIGQLTGSLRASEAKDSEIKSLTLQLQRANALVDSMNSNASTRDDKLFATLKELGDVKATQAALENTVAQQAKKLEENQAKYERNSEGLKVQLESKANEVRELEQRLTQLTVALRASQDEREGLARELSNTAEHLEKIIQEKGSLALKSNSVEGELNSLKQKCRDRKAELSAAEDRLNQERSRSEELSNQLNLSRIELEELRKEVHRRELEAASERQTLQNQLTQSQENFERQIDEARKMHEILEGHRAETEAELKLAINRMRTLENQVQERDELLSAAQLEKESLRGKVSQSESLKGDLEERLSRAEVRCAELEQVSRTNEDTAQKVQDELTKLMTQFVDMELLNNAKEAEVKSLQMEISELKELNSEMNDSLRRAMDETAAEREKLRALENETSSIKLLHLATTAELEETKIALRNASDDSTKVDALKLDLATVEAEKARLTALVKSLEEQVESWVRVRDSLTKQLNESEQRYQEAMDAHMSQMKLRENNIKILEEHLSSVKGAHEDELNSLKKNSEQDRERLSRASADHLREVQEKFSAEKSELLETMEKIKIENELLKSETASLIDAKASFSLQLQAKESEVLHLRNKAAEADFYGSKCRELENQSLQMRENIAILHEDVQATRQELIEVQQALENANRANEAHAMFTLAVINSGSGGQQVEALQTENENLRHQLSTLNELMDRLETGIETSEAKNSVYVKSCAQMQEQIQRLVGHSNNKQRIQYVGKLQTENRELKEEQAKLRSKVDAMQKKVSQMETQLRKQKDKENRLDTMAGNTMSVTQSRYY</sequence>
<organism evidence="7 8">
    <name type="scientific">Galendromus occidentalis</name>
    <name type="common">western predatory mite</name>
    <dbReference type="NCBI Taxonomy" id="34638"/>
    <lineage>
        <taxon>Eukaryota</taxon>
        <taxon>Metazoa</taxon>
        <taxon>Ecdysozoa</taxon>
        <taxon>Arthropoda</taxon>
        <taxon>Chelicerata</taxon>
        <taxon>Arachnida</taxon>
        <taxon>Acari</taxon>
        <taxon>Parasitiformes</taxon>
        <taxon>Mesostigmata</taxon>
        <taxon>Gamasina</taxon>
        <taxon>Phytoseioidea</taxon>
        <taxon>Phytoseiidae</taxon>
        <taxon>Typhlodrominae</taxon>
        <taxon>Galendromus</taxon>
    </lineage>
</organism>
<dbReference type="GO" id="GO:0000796">
    <property type="term" value="C:condensin complex"/>
    <property type="evidence" value="ECO:0007669"/>
    <property type="project" value="TreeGrafter"/>
</dbReference>
<evidence type="ECO:0000256" key="2">
    <source>
        <dbReference type="ARBA" id="ARBA00022490"/>
    </source>
</evidence>
<dbReference type="GO" id="GO:0003682">
    <property type="term" value="F:chromatin binding"/>
    <property type="evidence" value="ECO:0007669"/>
    <property type="project" value="TreeGrafter"/>
</dbReference>
<dbReference type="KEGG" id="goe:100897550"/>
<dbReference type="Pfam" id="PF07004">
    <property type="entry name" value="SHIPPO-rpt"/>
    <property type="match status" value="1"/>
</dbReference>
<feature type="coiled-coil region" evidence="4">
    <location>
        <begin position="824"/>
        <end position="920"/>
    </location>
</feature>
<evidence type="ECO:0000256" key="1">
    <source>
        <dbReference type="ARBA" id="ARBA00004186"/>
    </source>
</evidence>
<dbReference type="GO" id="GO:0000785">
    <property type="term" value="C:chromatin"/>
    <property type="evidence" value="ECO:0007669"/>
    <property type="project" value="TreeGrafter"/>
</dbReference>
<feature type="coiled-coil region" evidence="4">
    <location>
        <begin position="181"/>
        <end position="348"/>
    </location>
</feature>
<evidence type="ECO:0000256" key="4">
    <source>
        <dbReference type="SAM" id="Coils"/>
    </source>
</evidence>
<keyword evidence="4" id="KW-0175">Coiled coil</keyword>
<protein>
    <submittedName>
        <fullName evidence="8">Hyaluronan mediated motility receptor</fullName>
    </submittedName>
</protein>
<evidence type="ECO:0000256" key="5">
    <source>
        <dbReference type="SAM" id="MobiDB-lite"/>
    </source>
</evidence>
<keyword evidence="8" id="KW-0675">Receptor</keyword>
<feature type="compositionally biased region" description="Basic and acidic residues" evidence="5">
    <location>
        <begin position="41"/>
        <end position="50"/>
    </location>
</feature>
<evidence type="ECO:0000313" key="8">
    <source>
        <dbReference type="RefSeq" id="XP_028967675.1"/>
    </source>
</evidence>
<dbReference type="InterPro" id="IPR031794">
    <property type="entry name" value="HMMR_C"/>
</dbReference>
<dbReference type="GeneID" id="100897550"/>
<gene>
    <name evidence="8" type="primary">LOC100897550</name>
</gene>
<dbReference type="Gene3D" id="1.10.287.1490">
    <property type="match status" value="1"/>
</dbReference>
<accession>A0AAJ7SGJ8</accession>
<dbReference type="GO" id="GO:0007076">
    <property type="term" value="P:mitotic chromosome condensation"/>
    <property type="evidence" value="ECO:0007669"/>
    <property type="project" value="TreeGrafter"/>
</dbReference>
<reference evidence="8" key="1">
    <citation type="submission" date="2025-08" db="UniProtKB">
        <authorList>
            <consortium name="RefSeq"/>
        </authorList>
    </citation>
    <scope>IDENTIFICATION</scope>
</reference>
<feature type="coiled-coil region" evidence="4">
    <location>
        <begin position="377"/>
        <end position="538"/>
    </location>
</feature>
<dbReference type="GO" id="GO:0000793">
    <property type="term" value="C:condensed chromosome"/>
    <property type="evidence" value="ECO:0007669"/>
    <property type="project" value="TreeGrafter"/>
</dbReference>